<dbReference type="AlphaFoldDB" id="A0A067LPV5"/>
<dbReference type="STRING" id="180498.A0A067LPV5"/>
<proteinExistence type="inferred from homology"/>
<dbReference type="OrthoDB" id="1431247at2759"/>
<name>A0A067LPV5_JATCU</name>
<evidence type="ECO:0000256" key="3">
    <source>
        <dbReference type="RuleBase" id="RU003616"/>
    </source>
</evidence>
<dbReference type="Pfam" id="PF00011">
    <property type="entry name" value="HSP20"/>
    <property type="match status" value="1"/>
</dbReference>
<dbReference type="InterPro" id="IPR002068">
    <property type="entry name" value="A-crystallin/Hsp20_dom"/>
</dbReference>
<evidence type="ECO:0000259" key="4">
    <source>
        <dbReference type="PROSITE" id="PS01031"/>
    </source>
</evidence>
<dbReference type="SUPFAM" id="SSF49764">
    <property type="entry name" value="HSP20-like chaperones"/>
    <property type="match status" value="1"/>
</dbReference>
<evidence type="ECO:0000313" key="5">
    <source>
        <dbReference type="EMBL" id="KDP46950.1"/>
    </source>
</evidence>
<dbReference type="InterPro" id="IPR008978">
    <property type="entry name" value="HSP20-like_chaperone"/>
</dbReference>
<dbReference type="Gene3D" id="2.60.40.790">
    <property type="match status" value="1"/>
</dbReference>
<reference evidence="5 6" key="1">
    <citation type="journal article" date="2014" name="PLoS ONE">
        <title>Global Analysis of Gene Expression Profiles in Physic Nut (Jatropha curcas L.) Seedlings Exposed to Salt Stress.</title>
        <authorList>
            <person name="Zhang L."/>
            <person name="Zhang C."/>
            <person name="Wu P."/>
            <person name="Chen Y."/>
            <person name="Li M."/>
            <person name="Jiang H."/>
            <person name="Wu G."/>
        </authorList>
    </citation>
    <scope>NUCLEOTIDE SEQUENCE [LARGE SCALE GENOMIC DNA]</scope>
    <source>
        <strain evidence="6">cv. GZQX0401</strain>
        <tissue evidence="5">Young leaves</tissue>
    </source>
</reference>
<keyword evidence="6" id="KW-1185">Reference proteome</keyword>
<dbReference type="InterPro" id="IPR031107">
    <property type="entry name" value="Small_HSP"/>
</dbReference>
<dbReference type="PROSITE" id="PS01031">
    <property type="entry name" value="SHSP"/>
    <property type="match status" value="1"/>
</dbReference>
<evidence type="ECO:0000256" key="2">
    <source>
        <dbReference type="PROSITE-ProRule" id="PRU00285"/>
    </source>
</evidence>
<sequence>MSIVPVSDQRGTIANRTSPDFWDLEGFSPLLDPFQNFPFPSLLSAHFPSVFSSLETQVDWRETPRAHVFRGVFGGSNNEDVLVYIDDNNILQISTESGKFMSKFKLPDNAQRDKVSASMVNGVLIVTVPKEGGDRISNVRAIEISGSD</sequence>
<organism evidence="5 6">
    <name type="scientific">Jatropha curcas</name>
    <name type="common">Barbados nut</name>
    <dbReference type="NCBI Taxonomy" id="180498"/>
    <lineage>
        <taxon>Eukaryota</taxon>
        <taxon>Viridiplantae</taxon>
        <taxon>Streptophyta</taxon>
        <taxon>Embryophyta</taxon>
        <taxon>Tracheophyta</taxon>
        <taxon>Spermatophyta</taxon>
        <taxon>Magnoliopsida</taxon>
        <taxon>eudicotyledons</taxon>
        <taxon>Gunneridae</taxon>
        <taxon>Pentapetalae</taxon>
        <taxon>rosids</taxon>
        <taxon>fabids</taxon>
        <taxon>Malpighiales</taxon>
        <taxon>Euphorbiaceae</taxon>
        <taxon>Crotonoideae</taxon>
        <taxon>Jatropheae</taxon>
        <taxon>Jatropha</taxon>
    </lineage>
</organism>
<dbReference type="PANTHER" id="PTHR11527">
    <property type="entry name" value="HEAT-SHOCK PROTEIN 20 FAMILY MEMBER"/>
    <property type="match status" value="1"/>
</dbReference>
<dbReference type="Proteomes" id="UP000027138">
    <property type="component" value="Unassembled WGS sequence"/>
</dbReference>
<gene>
    <name evidence="5" type="ORF">JCGZ_07967</name>
</gene>
<dbReference type="KEGG" id="jcu:105641666"/>
<comment type="similarity">
    <text evidence="2 3">Belongs to the small heat shock protein (HSP20) family.</text>
</comment>
<dbReference type="EMBL" id="KK914202">
    <property type="protein sequence ID" value="KDP46950.1"/>
    <property type="molecule type" value="Genomic_DNA"/>
</dbReference>
<accession>A0A067LPV5</accession>
<evidence type="ECO:0000256" key="1">
    <source>
        <dbReference type="ARBA" id="ARBA00023016"/>
    </source>
</evidence>
<evidence type="ECO:0000313" key="6">
    <source>
        <dbReference type="Proteomes" id="UP000027138"/>
    </source>
</evidence>
<keyword evidence="1" id="KW-0346">Stress response</keyword>
<feature type="domain" description="SHSP" evidence="4">
    <location>
        <begin position="49"/>
        <end position="145"/>
    </location>
</feature>
<protein>
    <recommendedName>
        <fullName evidence="4">SHSP domain-containing protein</fullName>
    </recommendedName>
</protein>